<dbReference type="SUPFAM" id="SSF56770">
    <property type="entry name" value="HydA/Nqo6-like"/>
    <property type="match status" value="1"/>
</dbReference>
<dbReference type="InterPro" id="IPR017681">
    <property type="entry name" value="Coenz_F420_hydrogenase_gsu"/>
</dbReference>
<organism evidence="5 6">
    <name type="scientific">Methanothermus fervidus (strain ATCC 43054 / DSM 2088 / JCM 10308 / V24 S)</name>
    <dbReference type="NCBI Taxonomy" id="523846"/>
    <lineage>
        <taxon>Archaea</taxon>
        <taxon>Methanobacteriati</taxon>
        <taxon>Methanobacteriota</taxon>
        <taxon>Methanomada group</taxon>
        <taxon>Methanobacteria</taxon>
        <taxon>Methanobacteriales</taxon>
        <taxon>Methanothermaceae</taxon>
        <taxon>Methanothermus</taxon>
    </lineage>
</organism>
<protein>
    <recommendedName>
        <fullName evidence="3">Coenzyme F420 hydrogenase subunit gamma</fullName>
        <ecNumber evidence="3">1.12.98.1</ecNumber>
    </recommendedName>
</protein>
<dbReference type="GO" id="GO:0050454">
    <property type="term" value="F:coenzyme F420 hydrogenase activity"/>
    <property type="evidence" value="ECO:0007669"/>
    <property type="project" value="UniProtKB-EC"/>
</dbReference>
<proteinExistence type="inferred from homology"/>
<dbReference type="NCBIfam" id="TIGR03294">
    <property type="entry name" value="FrhG"/>
    <property type="match status" value="1"/>
</dbReference>
<evidence type="ECO:0000256" key="3">
    <source>
        <dbReference type="NCBIfam" id="TIGR03294"/>
    </source>
</evidence>
<sequence length="254" mass="28155">MSISNKIKKMLGLKSESAEEVKEMKKPKIGYIHLSGCTGCLMSLTENYDLLADLLDMVEIVYGHTLVDVWEMPEMDLALVEGSVCIQDEHSVEELMEAREKADLLCALGSCAMTGGFTRYARGGQQAQPSHESFLPISELVKVDLAIPGCPPSPEIIAKTLTAYIKEDMDYLKPLMDLPKHNELCGCDLQNEVVNKALCCGCGSCAMACQTRAIEMVNGRPEINTNRCIKCGVCYVHCPRTWWPEEQIKSELEL</sequence>
<dbReference type="AlphaFoldDB" id="E3GW64"/>
<evidence type="ECO:0000259" key="4">
    <source>
        <dbReference type="PROSITE" id="PS51379"/>
    </source>
</evidence>
<evidence type="ECO:0000313" key="6">
    <source>
        <dbReference type="Proteomes" id="UP000002315"/>
    </source>
</evidence>
<dbReference type="Pfam" id="PF01058">
    <property type="entry name" value="Oxidored_q6"/>
    <property type="match status" value="1"/>
</dbReference>
<dbReference type="GO" id="GO:0050660">
    <property type="term" value="F:flavin adenine dinucleotide binding"/>
    <property type="evidence" value="ECO:0007669"/>
    <property type="project" value="InterPro"/>
</dbReference>
<evidence type="ECO:0000313" key="5">
    <source>
        <dbReference type="EMBL" id="ADP77829.1"/>
    </source>
</evidence>
<dbReference type="InterPro" id="IPR017900">
    <property type="entry name" value="4Fe4S_Fe_S_CS"/>
</dbReference>
<dbReference type="PANTHER" id="PTHR42845">
    <property type="entry name" value="COENZYME F420-REDUCING HYDROGENASE, GAMMA SUBUNIT"/>
    <property type="match status" value="1"/>
</dbReference>
<dbReference type="EC" id="1.12.98.1" evidence="3"/>
<gene>
    <name evidence="5" type="ordered locus">Mfer_1034</name>
</gene>
<reference evidence="5 6" key="1">
    <citation type="journal article" date="2010" name="Stand. Genomic Sci.">
        <title>Complete genome sequence of Methanothermus fervidus type strain (V24S).</title>
        <authorList>
            <person name="Anderson I."/>
            <person name="Djao O.D."/>
            <person name="Misra M."/>
            <person name="Chertkov O."/>
            <person name="Nolan M."/>
            <person name="Lucas S."/>
            <person name="Lapidus A."/>
            <person name="Del Rio T.G."/>
            <person name="Tice H."/>
            <person name="Cheng J.F."/>
            <person name="Tapia R."/>
            <person name="Han C."/>
            <person name="Goodwin L."/>
            <person name="Pitluck S."/>
            <person name="Liolios K."/>
            <person name="Ivanova N."/>
            <person name="Mavromatis K."/>
            <person name="Mikhailova N."/>
            <person name="Pati A."/>
            <person name="Brambilla E."/>
            <person name="Chen A."/>
            <person name="Palaniappan K."/>
            <person name="Land M."/>
            <person name="Hauser L."/>
            <person name="Chang Y.J."/>
            <person name="Jeffries C.D."/>
            <person name="Sikorski J."/>
            <person name="Spring S."/>
            <person name="Rohde M."/>
            <person name="Eichinger K."/>
            <person name="Huber H."/>
            <person name="Wirth R."/>
            <person name="Goker M."/>
            <person name="Detter J.C."/>
            <person name="Woyke T."/>
            <person name="Bristow J."/>
            <person name="Eisen J.A."/>
            <person name="Markowitz V."/>
            <person name="Hugenholtz P."/>
            <person name="Klenk H.P."/>
            <person name="Kyrpides N.C."/>
        </authorList>
    </citation>
    <scope>NUCLEOTIDE SEQUENCE [LARGE SCALE GENOMIC DNA]</scope>
    <source>
        <strain evidence="6">ATCC 43054 / DSM 2088 / JCM 10308 / V24 S</strain>
    </source>
</reference>
<dbReference type="KEGG" id="mfv:Mfer_1034"/>
<keyword evidence="2 5" id="KW-0560">Oxidoreductase</keyword>
<dbReference type="PROSITE" id="PS51379">
    <property type="entry name" value="4FE4S_FER_2"/>
    <property type="match status" value="2"/>
</dbReference>
<dbReference type="EMBL" id="CP002278">
    <property type="protein sequence ID" value="ADP77829.1"/>
    <property type="molecule type" value="Genomic_DNA"/>
</dbReference>
<dbReference type="GO" id="GO:0051536">
    <property type="term" value="F:iron-sulfur cluster binding"/>
    <property type="evidence" value="ECO:0007669"/>
    <property type="project" value="InterPro"/>
</dbReference>
<dbReference type="PANTHER" id="PTHR42845:SF2">
    <property type="entry name" value="F420-NON-REDUCING HYDROGENASE VHU SUBUNIT G"/>
    <property type="match status" value="1"/>
</dbReference>
<dbReference type="GO" id="GO:0016151">
    <property type="term" value="F:nickel cation binding"/>
    <property type="evidence" value="ECO:0007669"/>
    <property type="project" value="InterPro"/>
</dbReference>
<dbReference type="InterPro" id="IPR017896">
    <property type="entry name" value="4Fe4S_Fe-S-bd"/>
</dbReference>
<feature type="domain" description="4Fe-4S ferredoxin-type" evidence="4">
    <location>
        <begin position="220"/>
        <end position="248"/>
    </location>
</feature>
<accession>E3GW64</accession>
<dbReference type="InterPro" id="IPR037024">
    <property type="entry name" value="NiFe_Hase_small_N_sf"/>
</dbReference>
<dbReference type="Proteomes" id="UP000002315">
    <property type="component" value="Chromosome"/>
</dbReference>
<keyword evidence="6" id="KW-1185">Reference proteome</keyword>
<dbReference type="InterPro" id="IPR051349">
    <property type="entry name" value="Hydrogenase_assoc-protein"/>
</dbReference>
<dbReference type="OrthoDB" id="38261at2157"/>
<dbReference type="Gene3D" id="3.30.70.20">
    <property type="match status" value="1"/>
</dbReference>
<dbReference type="HOGENOM" id="CLU_075477_0_0_2"/>
<name>E3GW64_METFV</name>
<dbReference type="STRING" id="523846.Mfer_1034"/>
<feature type="domain" description="4Fe-4S ferredoxin-type" evidence="4">
    <location>
        <begin position="190"/>
        <end position="219"/>
    </location>
</feature>
<comment type="similarity">
    <text evidence="1">Belongs to the FrhG family.</text>
</comment>
<dbReference type="Pfam" id="PF13237">
    <property type="entry name" value="Fer4_10"/>
    <property type="match status" value="1"/>
</dbReference>
<dbReference type="PROSITE" id="PS00198">
    <property type="entry name" value="4FE4S_FER_1"/>
    <property type="match status" value="1"/>
</dbReference>
<evidence type="ECO:0000256" key="1">
    <source>
        <dbReference type="ARBA" id="ARBA00010870"/>
    </source>
</evidence>
<dbReference type="InterPro" id="IPR006137">
    <property type="entry name" value="NADH_UbQ_OxRdtase-like_20kDa"/>
</dbReference>
<dbReference type="Gene3D" id="3.40.50.700">
    <property type="entry name" value="NADH:ubiquinone oxidoreductase-like, 20kDa subunit"/>
    <property type="match status" value="1"/>
</dbReference>
<evidence type="ECO:0000256" key="2">
    <source>
        <dbReference type="ARBA" id="ARBA00023002"/>
    </source>
</evidence>